<dbReference type="Pfam" id="PF03704">
    <property type="entry name" value="BTAD"/>
    <property type="match status" value="1"/>
</dbReference>
<evidence type="ECO:0000313" key="7">
    <source>
        <dbReference type="EMBL" id="MQY26389.1"/>
    </source>
</evidence>
<gene>
    <name evidence="7" type="primary">embR_1</name>
    <name evidence="7" type="ORF">NRB56_19560</name>
</gene>
<dbReference type="RefSeq" id="WP_153340643.1">
    <property type="nucleotide sequence ID" value="NZ_WEGI01000004.1"/>
</dbReference>
<dbReference type="OrthoDB" id="4336084at2"/>
<dbReference type="SUPFAM" id="SSF48452">
    <property type="entry name" value="TPR-like"/>
    <property type="match status" value="1"/>
</dbReference>
<dbReference type="PANTHER" id="PTHR35807:SF1">
    <property type="entry name" value="TRANSCRIPTIONAL REGULATOR REDD"/>
    <property type="match status" value="1"/>
</dbReference>
<dbReference type="SMART" id="SM01043">
    <property type="entry name" value="BTAD"/>
    <property type="match status" value="1"/>
</dbReference>
<dbReference type="CDD" id="cd15831">
    <property type="entry name" value="BTAD"/>
    <property type="match status" value="1"/>
</dbReference>
<dbReference type="SMART" id="SM00862">
    <property type="entry name" value="Trans_reg_C"/>
    <property type="match status" value="1"/>
</dbReference>
<dbReference type="InterPro" id="IPR005158">
    <property type="entry name" value="BTAD"/>
</dbReference>
<evidence type="ECO:0000256" key="2">
    <source>
        <dbReference type="ARBA" id="ARBA00023015"/>
    </source>
</evidence>
<keyword evidence="2" id="KW-0805">Transcription regulation</keyword>
<dbReference type="InterPro" id="IPR001867">
    <property type="entry name" value="OmpR/PhoB-type_DNA-bd"/>
</dbReference>
<dbReference type="Gene3D" id="1.10.10.10">
    <property type="entry name" value="Winged helix-like DNA-binding domain superfamily/Winged helix DNA-binding domain"/>
    <property type="match status" value="1"/>
</dbReference>
<keyword evidence="4" id="KW-0804">Transcription</keyword>
<dbReference type="SUPFAM" id="SSF46894">
    <property type="entry name" value="C-terminal effector domain of the bipartite response regulators"/>
    <property type="match status" value="1"/>
</dbReference>
<dbReference type="InterPro" id="IPR016032">
    <property type="entry name" value="Sig_transdc_resp-reg_C-effctor"/>
</dbReference>
<dbReference type="InterPro" id="IPR011990">
    <property type="entry name" value="TPR-like_helical_dom_sf"/>
</dbReference>
<reference evidence="7 8" key="1">
    <citation type="submission" date="2019-10" db="EMBL/GenBank/DDBJ databases">
        <title>Nocardia macrotermitis sp. nov. and Nocardia aurantia sp. nov., isolated from the gut of fungus growing-termite Macrotermes natalensis.</title>
        <authorList>
            <person name="Benndorf R."/>
            <person name="Schwitalla J."/>
            <person name="Martin K."/>
            <person name="De Beer W."/>
            <person name="Kaster A.-K."/>
            <person name="Vollmers J."/>
            <person name="Poulsen M."/>
            <person name="Beemelmanns C."/>
        </authorList>
    </citation>
    <scope>NUCLEOTIDE SEQUENCE [LARGE SCALE GENOMIC DNA]</scope>
    <source>
        <strain evidence="7 8">RB56</strain>
    </source>
</reference>
<dbReference type="EMBL" id="WEGI01000004">
    <property type="protein sequence ID" value="MQY26389.1"/>
    <property type="molecule type" value="Genomic_DNA"/>
</dbReference>
<evidence type="ECO:0000256" key="1">
    <source>
        <dbReference type="ARBA" id="ARBA00005820"/>
    </source>
</evidence>
<evidence type="ECO:0000256" key="3">
    <source>
        <dbReference type="ARBA" id="ARBA00023125"/>
    </source>
</evidence>
<feature type="DNA-binding region" description="OmpR/PhoB-type" evidence="5">
    <location>
        <begin position="1"/>
        <end position="99"/>
    </location>
</feature>
<dbReference type="AlphaFoldDB" id="A0A7K0DL23"/>
<organism evidence="7 8">
    <name type="scientific">Nocardia aurantia</name>
    <dbReference type="NCBI Taxonomy" id="2585199"/>
    <lineage>
        <taxon>Bacteria</taxon>
        <taxon>Bacillati</taxon>
        <taxon>Actinomycetota</taxon>
        <taxon>Actinomycetes</taxon>
        <taxon>Mycobacteriales</taxon>
        <taxon>Nocardiaceae</taxon>
        <taxon>Nocardia</taxon>
    </lineage>
</organism>
<comment type="caution">
    <text evidence="7">The sequence shown here is derived from an EMBL/GenBank/DDBJ whole genome shotgun (WGS) entry which is preliminary data.</text>
</comment>
<comment type="similarity">
    <text evidence="1">Belongs to the AfsR/DnrI/RedD regulatory family.</text>
</comment>
<feature type="domain" description="OmpR/PhoB-type" evidence="6">
    <location>
        <begin position="1"/>
        <end position="99"/>
    </location>
</feature>
<name>A0A7K0DL23_9NOCA</name>
<dbReference type="GO" id="GO:0006355">
    <property type="term" value="P:regulation of DNA-templated transcription"/>
    <property type="evidence" value="ECO:0007669"/>
    <property type="project" value="InterPro"/>
</dbReference>
<dbReference type="PANTHER" id="PTHR35807">
    <property type="entry name" value="TRANSCRIPTIONAL REGULATOR REDD-RELATED"/>
    <property type="match status" value="1"/>
</dbReference>
<dbReference type="InterPro" id="IPR051677">
    <property type="entry name" value="AfsR-DnrI-RedD_regulator"/>
</dbReference>
<evidence type="ECO:0000256" key="5">
    <source>
        <dbReference type="PROSITE-ProRule" id="PRU01091"/>
    </source>
</evidence>
<keyword evidence="8" id="KW-1185">Reference proteome</keyword>
<evidence type="ECO:0000259" key="6">
    <source>
        <dbReference type="PROSITE" id="PS51755"/>
    </source>
</evidence>
<evidence type="ECO:0000256" key="4">
    <source>
        <dbReference type="ARBA" id="ARBA00023163"/>
    </source>
</evidence>
<dbReference type="InterPro" id="IPR036388">
    <property type="entry name" value="WH-like_DNA-bd_sf"/>
</dbReference>
<keyword evidence="3 5" id="KW-0238">DNA-binding</keyword>
<dbReference type="PROSITE" id="PS51755">
    <property type="entry name" value="OMPR_PHOB"/>
    <property type="match status" value="1"/>
</dbReference>
<dbReference type="Gene3D" id="1.25.40.10">
    <property type="entry name" value="Tetratricopeptide repeat domain"/>
    <property type="match status" value="1"/>
</dbReference>
<dbReference type="Pfam" id="PF00486">
    <property type="entry name" value="Trans_reg_C"/>
    <property type="match status" value="1"/>
</dbReference>
<dbReference type="GO" id="GO:0000160">
    <property type="term" value="P:phosphorelay signal transduction system"/>
    <property type="evidence" value="ECO:0007669"/>
    <property type="project" value="InterPro"/>
</dbReference>
<dbReference type="Proteomes" id="UP000431401">
    <property type="component" value="Unassembled WGS sequence"/>
</dbReference>
<evidence type="ECO:0000313" key="8">
    <source>
        <dbReference type="Proteomes" id="UP000431401"/>
    </source>
</evidence>
<protein>
    <submittedName>
        <fullName evidence="7">Transcriptional regulatory protein EmbR</fullName>
    </submittedName>
</protein>
<proteinExistence type="inferred from homology"/>
<accession>A0A7K0DL23</accession>
<dbReference type="GO" id="GO:0003677">
    <property type="term" value="F:DNA binding"/>
    <property type="evidence" value="ECO:0007669"/>
    <property type="project" value="UniProtKB-UniRule"/>
</dbReference>
<sequence length="253" mass="27877">MNTTSIEINVLGPLQTRCGTGLAQLSGTKMRSILALLAYRAGDTVRRDELVEELALDRSTGDPVNALHANMTRLRKWIQFHSPDDRVLETVGSGYRLNIERSAVDAHRFATRVENALNLAPAAPSVVAAVLDDALALWRGDALLDVFDGPLLCSIADELHRLRAASREELVHAWIELGRHQKAIVNAKRFLVDDPLNERLHSALVVALRRIGRHAEAVESYQSAERILRDELGIPPSTGLRASLHDRATVMAP</sequence>